<feature type="non-terminal residue" evidence="4">
    <location>
        <position position="287"/>
    </location>
</feature>
<evidence type="ECO:0000313" key="4">
    <source>
        <dbReference type="EMBL" id="MCI02196.1"/>
    </source>
</evidence>
<dbReference type="Pfam" id="PF14223">
    <property type="entry name" value="Retrotran_gag_2"/>
    <property type="match status" value="1"/>
</dbReference>
<dbReference type="SMART" id="SM00343">
    <property type="entry name" value="ZnF_C2HC"/>
    <property type="match status" value="1"/>
</dbReference>
<dbReference type="Pfam" id="PF00098">
    <property type="entry name" value="zf-CCHC"/>
    <property type="match status" value="1"/>
</dbReference>
<dbReference type="PANTHER" id="PTHR35317">
    <property type="entry name" value="OS04G0629600 PROTEIN"/>
    <property type="match status" value="1"/>
</dbReference>
<feature type="domain" description="CCHC-type" evidence="3">
    <location>
        <begin position="262"/>
        <end position="276"/>
    </location>
</feature>
<protein>
    <submittedName>
        <fullName evidence="4">Retrovirus-related Pol polyprotein from transposon TNT 1-94</fullName>
    </submittedName>
</protein>
<dbReference type="GO" id="GO:0008270">
    <property type="term" value="F:zinc ion binding"/>
    <property type="evidence" value="ECO:0007669"/>
    <property type="project" value="UniProtKB-KW"/>
</dbReference>
<reference evidence="4 5" key="1">
    <citation type="journal article" date="2018" name="Front. Plant Sci.">
        <title>Red Clover (Trifolium pratense) and Zigzag Clover (T. medium) - A Picture of Genomic Similarities and Differences.</title>
        <authorList>
            <person name="Dluhosova J."/>
            <person name="Istvanek J."/>
            <person name="Nedelnik J."/>
            <person name="Repkova J."/>
        </authorList>
    </citation>
    <scope>NUCLEOTIDE SEQUENCE [LARGE SCALE GENOMIC DNA]</scope>
    <source>
        <strain evidence="5">cv. 10/8</strain>
        <tissue evidence="4">Leaf</tissue>
    </source>
</reference>
<evidence type="ECO:0000256" key="2">
    <source>
        <dbReference type="SAM" id="MobiDB-lite"/>
    </source>
</evidence>
<proteinExistence type="predicted"/>
<dbReference type="InterPro" id="IPR001878">
    <property type="entry name" value="Znf_CCHC"/>
</dbReference>
<accession>A0A392NSY3</accession>
<name>A0A392NSY3_9FABA</name>
<dbReference type="SUPFAM" id="SSF57756">
    <property type="entry name" value="Retrovirus zinc finger-like domains"/>
    <property type="match status" value="1"/>
</dbReference>
<dbReference type="Proteomes" id="UP000265520">
    <property type="component" value="Unassembled WGS sequence"/>
</dbReference>
<dbReference type="InterPro" id="IPR036875">
    <property type="entry name" value="Znf_CCHC_sf"/>
</dbReference>
<evidence type="ECO:0000259" key="3">
    <source>
        <dbReference type="PROSITE" id="PS50158"/>
    </source>
</evidence>
<organism evidence="4 5">
    <name type="scientific">Trifolium medium</name>
    <dbReference type="NCBI Taxonomy" id="97028"/>
    <lineage>
        <taxon>Eukaryota</taxon>
        <taxon>Viridiplantae</taxon>
        <taxon>Streptophyta</taxon>
        <taxon>Embryophyta</taxon>
        <taxon>Tracheophyta</taxon>
        <taxon>Spermatophyta</taxon>
        <taxon>Magnoliopsida</taxon>
        <taxon>eudicotyledons</taxon>
        <taxon>Gunneridae</taxon>
        <taxon>Pentapetalae</taxon>
        <taxon>rosids</taxon>
        <taxon>fabids</taxon>
        <taxon>Fabales</taxon>
        <taxon>Fabaceae</taxon>
        <taxon>Papilionoideae</taxon>
        <taxon>50 kb inversion clade</taxon>
        <taxon>NPAAA clade</taxon>
        <taxon>Hologalegina</taxon>
        <taxon>IRL clade</taxon>
        <taxon>Trifolieae</taxon>
        <taxon>Trifolium</taxon>
    </lineage>
</organism>
<dbReference type="PANTHER" id="PTHR35317:SF23">
    <property type="entry name" value="OS04G0629600 PROTEIN"/>
    <property type="match status" value="1"/>
</dbReference>
<dbReference type="GO" id="GO:0003676">
    <property type="term" value="F:nucleic acid binding"/>
    <property type="evidence" value="ECO:0007669"/>
    <property type="project" value="InterPro"/>
</dbReference>
<dbReference type="PROSITE" id="PS50158">
    <property type="entry name" value="ZF_CCHC"/>
    <property type="match status" value="1"/>
</dbReference>
<keyword evidence="1" id="KW-0863">Zinc-finger</keyword>
<dbReference type="Gene3D" id="4.10.60.10">
    <property type="entry name" value="Zinc finger, CCHC-type"/>
    <property type="match status" value="1"/>
</dbReference>
<dbReference type="AlphaFoldDB" id="A0A392NSY3"/>
<feature type="compositionally biased region" description="Low complexity" evidence="2">
    <location>
        <begin position="209"/>
        <end position="225"/>
    </location>
</feature>
<evidence type="ECO:0000256" key="1">
    <source>
        <dbReference type="PROSITE-ProRule" id="PRU00047"/>
    </source>
</evidence>
<keyword evidence="1" id="KW-0479">Metal-binding</keyword>
<comment type="caution">
    <text evidence="4">The sequence shown here is derived from an EMBL/GenBank/DDBJ whole genome shotgun (WGS) entry which is preliminary data.</text>
</comment>
<sequence>MASNSNTVAMGGNGVFPGNLPILTAKNYDNWCKQMKGVFGFQDVWEMVSNGVEPIAANASEAEKAIYRELKKMDYKALFIIHQCVSPDNFEKVGDVQSSKEAWDNLAKAYGGDTKVKKVRLQTHKRQYELIQMEKKESIGDFVAKVTKLVNLMKGCVIEEAKDLSTMTVDEVQSSLEAYEQKLNERAEKGKSEIALQAHNNNAKKGKNKWNQNKGKNGFNGNQSSESKDSQEASSSNHNNGKGGFSGNHKNGKKKFDKRNIKCYNCQKKGHFAVECWSKSDQQGDEA</sequence>
<keyword evidence="5" id="KW-1185">Reference proteome</keyword>
<feature type="region of interest" description="Disordered" evidence="2">
    <location>
        <begin position="199"/>
        <end position="255"/>
    </location>
</feature>
<evidence type="ECO:0000313" key="5">
    <source>
        <dbReference type="Proteomes" id="UP000265520"/>
    </source>
</evidence>
<keyword evidence="1" id="KW-0862">Zinc</keyword>
<dbReference type="EMBL" id="LXQA010048404">
    <property type="protein sequence ID" value="MCI02196.1"/>
    <property type="molecule type" value="Genomic_DNA"/>
</dbReference>